<accession>A0A9D2BHK3</accession>
<keyword evidence="7 9" id="KW-0368">Histidine biosynthesis</keyword>
<dbReference type="PANTHER" id="PTHR43707">
    <property type="entry name" value="HISTIDYL-TRNA SYNTHETASE"/>
    <property type="match status" value="1"/>
</dbReference>
<evidence type="ECO:0000313" key="12">
    <source>
        <dbReference type="EMBL" id="HIX76855.1"/>
    </source>
</evidence>
<reference evidence="12" key="2">
    <citation type="submission" date="2021-04" db="EMBL/GenBank/DDBJ databases">
        <authorList>
            <person name="Gilroy R."/>
        </authorList>
    </citation>
    <scope>NUCLEOTIDE SEQUENCE</scope>
    <source>
        <strain evidence="12">CHK183-1962</strain>
    </source>
</reference>
<dbReference type="AlphaFoldDB" id="A0A9D2BHK3"/>
<sequence length="422" mass="48781">MDKIIHTPEGVRDVFSEECKKKRTLQEKIEKVFQAYGYQEIETPTFEFFDVFGREVGTTPSRELYKFFDREGNTLVLRPDFTPSIARAVSMYYTEEQFPIRLWYQGSSFVNNSSYQGRLKESTQMGVELMNEDSPMADAELLAMTVRLMLDAGFREFQVSVGHIGYFRALTREARLSEDGFRQLRELISIKNYFGVEELLEKFHLRSEQSRGLAEMTQMFGGPEILQKARSLTRNKEALEAVSRLESIYEILKDYGYEKYICFDFGMLSRFQYYTGLIFQAYTYGNGEPVVKGGRYDRLLSYFGKNAPAVGFCVVLQPMLDALERQKIAAPVPRTRTMLLYPDFLEKKAVQMARDHRREGLDVALVPFERGRVLEDYIAYGKRNQFGGIVYLQKESAVFAIDLTVQEIHPVEIEQIQGGEQS</sequence>
<evidence type="ECO:0000256" key="7">
    <source>
        <dbReference type="ARBA" id="ARBA00023102"/>
    </source>
</evidence>
<keyword evidence="5 9" id="KW-0963">Cytoplasm</keyword>
<feature type="binding site" evidence="10">
    <location>
        <position position="124"/>
    </location>
    <ligand>
        <name>L-histidine</name>
        <dbReference type="ChEBI" id="CHEBI:57595"/>
    </ligand>
</feature>
<dbReference type="CDD" id="cd00773">
    <property type="entry name" value="HisRS-like_core"/>
    <property type="match status" value="1"/>
</dbReference>
<dbReference type="Pfam" id="PF13393">
    <property type="entry name" value="tRNA-synt_His"/>
    <property type="match status" value="1"/>
</dbReference>
<dbReference type="GO" id="GO:0006427">
    <property type="term" value="P:histidyl-tRNA aminoacylation"/>
    <property type="evidence" value="ECO:0007669"/>
    <property type="project" value="TreeGrafter"/>
</dbReference>
<keyword evidence="6 9" id="KW-0028">Amino-acid biosynthesis</keyword>
<dbReference type="InterPro" id="IPR041715">
    <property type="entry name" value="HisRS-like_core"/>
</dbReference>
<proteinExistence type="inferred from homology"/>
<dbReference type="PROSITE" id="PS50862">
    <property type="entry name" value="AA_TRNA_LIGASE_II"/>
    <property type="match status" value="1"/>
</dbReference>
<evidence type="ECO:0000256" key="6">
    <source>
        <dbReference type="ARBA" id="ARBA00022605"/>
    </source>
</evidence>
<dbReference type="Gene3D" id="3.30.930.10">
    <property type="entry name" value="Bira Bifunctional Protein, Domain 2"/>
    <property type="match status" value="1"/>
</dbReference>
<comment type="similarity">
    <text evidence="3 9">Belongs to the class-II aminoacyl-tRNA synthetase family. HisZ subfamily.</text>
</comment>
<dbReference type="EMBL" id="DXEK01000073">
    <property type="protein sequence ID" value="HIX76855.1"/>
    <property type="molecule type" value="Genomic_DNA"/>
</dbReference>
<feature type="binding site" evidence="10">
    <location>
        <position position="128"/>
    </location>
    <ligand>
        <name>L-histidine</name>
        <dbReference type="ChEBI" id="CHEBI:57595"/>
    </ligand>
</feature>
<dbReference type="GO" id="GO:0140096">
    <property type="term" value="F:catalytic activity, acting on a protein"/>
    <property type="evidence" value="ECO:0007669"/>
    <property type="project" value="UniProtKB-ARBA"/>
</dbReference>
<comment type="subunit">
    <text evidence="9">Heteromultimer composed of HisG and HisZ subunits.</text>
</comment>
<evidence type="ECO:0000256" key="1">
    <source>
        <dbReference type="ARBA" id="ARBA00004496"/>
    </source>
</evidence>
<comment type="function">
    <text evidence="8 9">Required for the first step of histidine biosynthesis. May allow the feedback regulation of ATP phosphoribosyltransferase activity by histidine.</text>
</comment>
<gene>
    <name evidence="9 12" type="primary">hisZ</name>
    <name evidence="12" type="ORF">H9734_04570</name>
</gene>
<comment type="pathway">
    <text evidence="2 9">Amino-acid biosynthesis; L-histidine biosynthesis; L-histidine from 5-phospho-alpha-D-ribose 1-diphosphate: step 1/9.</text>
</comment>
<feature type="binding site" evidence="10">
    <location>
        <begin position="80"/>
        <end position="82"/>
    </location>
    <ligand>
        <name>L-histidine</name>
        <dbReference type="ChEBI" id="CHEBI:57595"/>
    </ligand>
</feature>
<evidence type="ECO:0000256" key="3">
    <source>
        <dbReference type="ARBA" id="ARBA00005539"/>
    </source>
</evidence>
<dbReference type="HAMAP" id="MF_00125">
    <property type="entry name" value="HisZ"/>
    <property type="match status" value="1"/>
</dbReference>
<dbReference type="InterPro" id="IPR045864">
    <property type="entry name" value="aa-tRNA-synth_II/BPL/LPL"/>
</dbReference>
<protein>
    <recommendedName>
        <fullName evidence="4 9">ATP phosphoribosyltransferase regulatory subunit</fullName>
    </recommendedName>
</protein>
<dbReference type="Proteomes" id="UP000886890">
    <property type="component" value="Unassembled WGS sequence"/>
</dbReference>
<dbReference type="GO" id="GO:0004821">
    <property type="term" value="F:histidine-tRNA ligase activity"/>
    <property type="evidence" value="ECO:0007669"/>
    <property type="project" value="TreeGrafter"/>
</dbReference>
<dbReference type="NCBIfam" id="TIGR00443">
    <property type="entry name" value="hisZ_biosyn_reg"/>
    <property type="match status" value="1"/>
</dbReference>
<comment type="subcellular location">
    <subcellularLocation>
        <location evidence="1 9">Cytoplasm</location>
    </subcellularLocation>
</comment>
<dbReference type="PIRSF" id="PIRSF001549">
    <property type="entry name" value="His-tRNA_synth"/>
    <property type="match status" value="1"/>
</dbReference>
<evidence type="ECO:0000313" key="13">
    <source>
        <dbReference type="Proteomes" id="UP000886890"/>
    </source>
</evidence>
<dbReference type="GO" id="GO:0005737">
    <property type="term" value="C:cytoplasm"/>
    <property type="evidence" value="ECO:0007669"/>
    <property type="project" value="UniProtKB-SubCell"/>
</dbReference>
<evidence type="ECO:0000256" key="8">
    <source>
        <dbReference type="ARBA" id="ARBA00025246"/>
    </source>
</evidence>
<dbReference type="InterPro" id="IPR004517">
    <property type="entry name" value="HisZ"/>
</dbReference>
<keyword evidence="12" id="KW-0808">Transferase</keyword>
<comment type="caution">
    <text evidence="12">The sequence shown here is derived from an EMBL/GenBank/DDBJ whole genome shotgun (WGS) entry which is preliminary data.</text>
</comment>
<comment type="miscellaneous">
    <text evidence="9">This function is generally fulfilled by the C-terminal part of HisG, which is missing in some bacteria such as this one.</text>
</comment>
<dbReference type="SUPFAM" id="SSF55681">
    <property type="entry name" value="Class II aaRS and biotin synthetases"/>
    <property type="match status" value="1"/>
</dbReference>
<evidence type="ECO:0000256" key="5">
    <source>
        <dbReference type="ARBA" id="ARBA00022490"/>
    </source>
</evidence>
<evidence type="ECO:0000256" key="10">
    <source>
        <dbReference type="PIRSR" id="PIRSR001549-1"/>
    </source>
</evidence>
<reference evidence="12" key="1">
    <citation type="journal article" date="2021" name="PeerJ">
        <title>Extensive microbial diversity within the chicken gut microbiome revealed by metagenomics and culture.</title>
        <authorList>
            <person name="Gilroy R."/>
            <person name="Ravi A."/>
            <person name="Getino M."/>
            <person name="Pursley I."/>
            <person name="Horton D.L."/>
            <person name="Alikhan N.F."/>
            <person name="Baker D."/>
            <person name="Gharbi K."/>
            <person name="Hall N."/>
            <person name="Watson M."/>
            <person name="Adriaenssens E.M."/>
            <person name="Foster-Nyarko E."/>
            <person name="Jarju S."/>
            <person name="Secka A."/>
            <person name="Antonio M."/>
            <person name="Oren A."/>
            <person name="Chaudhuri R.R."/>
            <person name="La Ragione R."/>
            <person name="Hildebrand F."/>
            <person name="Pallen M.J."/>
        </authorList>
    </citation>
    <scope>NUCLEOTIDE SEQUENCE</scope>
    <source>
        <strain evidence="12">CHK183-1962</strain>
    </source>
</reference>
<keyword evidence="12" id="KW-0328">Glycosyltransferase</keyword>
<evidence type="ECO:0000259" key="11">
    <source>
        <dbReference type="PROSITE" id="PS50862"/>
    </source>
</evidence>
<dbReference type="InterPro" id="IPR004516">
    <property type="entry name" value="HisRS/HisZ"/>
</dbReference>
<feature type="domain" description="Aminoacyl-transfer RNA synthetases class-II family profile" evidence="11">
    <location>
        <begin position="25"/>
        <end position="375"/>
    </location>
</feature>
<dbReference type="GO" id="GO:0000105">
    <property type="term" value="P:L-histidine biosynthetic process"/>
    <property type="evidence" value="ECO:0007669"/>
    <property type="project" value="UniProtKB-UniRule"/>
</dbReference>
<evidence type="ECO:0000256" key="2">
    <source>
        <dbReference type="ARBA" id="ARBA00004667"/>
    </source>
</evidence>
<dbReference type="InterPro" id="IPR006195">
    <property type="entry name" value="aa-tRNA-synth_II"/>
</dbReference>
<dbReference type="PANTHER" id="PTHR43707:SF6">
    <property type="entry name" value="ATP PHOSPHORIBOSYLTRANSFERASE REGULATORY SUBUNIT"/>
    <property type="match status" value="1"/>
</dbReference>
<organism evidence="12 13">
    <name type="scientific">Candidatus Fusicatenibacter merdavium</name>
    <dbReference type="NCBI Taxonomy" id="2838600"/>
    <lineage>
        <taxon>Bacteria</taxon>
        <taxon>Bacillati</taxon>
        <taxon>Bacillota</taxon>
        <taxon>Clostridia</taxon>
        <taxon>Lachnospirales</taxon>
        <taxon>Lachnospiraceae</taxon>
        <taxon>Fusicatenibacter</taxon>
    </lineage>
</organism>
<evidence type="ECO:0000256" key="4">
    <source>
        <dbReference type="ARBA" id="ARBA00020397"/>
    </source>
</evidence>
<dbReference type="GO" id="GO:0016757">
    <property type="term" value="F:glycosyltransferase activity"/>
    <property type="evidence" value="ECO:0007669"/>
    <property type="project" value="UniProtKB-KW"/>
</dbReference>
<evidence type="ECO:0000256" key="9">
    <source>
        <dbReference type="HAMAP-Rule" id="MF_00125"/>
    </source>
</evidence>
<name>A0A9D2BHK3_9FIRM</name>
<feature type="binding site" evidence="10">
    <location>
        <begin position="273"/>
        <end position="274"/>
    </location>
    <ligand>
        <name>L-histidine</name>
        <dbReference type="ChEBI" id="CHEBI:57595"/>
    </ligand>
</feature>